<keyword evidence="5" id="KW-0804">Transcription</keyword>
<keyword evidence="2" id="KW-0936">Ethylene signaling pathway</keyword>
<dbReference type="SMART" id="SM00380">
    <property type="entry name" value="AP2"/>
    <property type="match status" value="1"/>
</dbReference>
<dbReference type="PANTHER" id="PTHR31677:SF196">
    <property type="entry name" value="ETHYLENE-RESPONSIVE TRANSCRIPTION FACTOR ERF109"/>
    <property type="match status" value="1"/>
</dbReference>
<gene>
    <name evidence="8" type="ORF">LSALG_LOCUS22573</name>
</gene>
<evidence type="ECO:0000259" key="7">
    <source>
        <dbReference type="PROSITE" id="PS51032"/>
    </source>
</evidence>
<reference evidence="8" key="1">
    <citation type="submission" date="2023-04" db="EMBL/GenBank/DDBJ databases">
        <authorList>
            <person name="Vijverberg K."/>
            <person name="Xiong W."/>
            <person name="Schranz E."/>
        </authorList>
    </citation>
    <scope>NUCLEOTIDE SEQUENCE</scope>
</reference>
<dbReference type="PROSITE" id="PS51032">
    <property type="entry name" value="AP2_ERF"/>
    <property type="match status" value="1"/>
</dbReference>
<keyword evidence="6" id="KW-0539">Nucleus</keyword>
<keyword evidence="9" id="KW-1185">Reference proteome</keyword>
<evidence type="ECO:0000256" key="1">
    <source>
        <dbReference type="ARBA" id="ARBA00004123"/>
    </source>
</evidence>
<dbReference type="Gene3D" id="3.30.730.10">
    <property type="entry name" value="AP2/ERF domain"/>
    <property type="match status" value="1"/>
</dbReference>
<dbReference type="Proteomes" id="UP001177003">
    <property type="component" value="Chromosome 4"/>
</dbReference>
<dbReference type="PRINTS" id="PR00367">
    <property type="entry name" value="ETHRSPELEMNT"/>
</dbReference>
<accession>A0AA35Z005</accession>
<dbReference type="InterPro" id="IPR016177">
    <property type="entry name" value="DNA-bd_dom_sf"/>
</dbReference>
<name>A0AA35Z005_LACSI</name>
<evidence type="ECO:0000256" key="5">
    <source>
        <dbReference type="ARBA" id="ARBA00023163"/>
    </source>
</evidence>
<keyword evidence="4" id="KW-0238">DNA-binding</keyword>
<feature type="domain" description="AP2/ERF" evidence="7">
    <location>
        <begin position="83"/>
        <end position="140"/>
    </location>
</feature>
<dbReference type="GO" id="GO:0003677">
    <property type="term" value="F:DNA binding"/>
    <property type="evidence" value="ECO:0007669"/>
    <property type="project" value="UniProtKB-KW"/>
</dbReference>
<dbReference type="InterPro" id="IPR001471">
    <property type="entry name" value="AP2/ERF_dom"/>
</dbReference>
<dbReference type="GO" id="GO:0003700">
    <property type="term" value="F:DNA-binding transcription factor activity"/>
    <property type="evidence" value="ECO:0007669"/>
    <property type="project" value="InterPro"/>
</dbReference>
<dbReference type="AlphaFoldDB" id="A0AA35Z005"/>
<dbReference type="CDD" id="cd00018">
    <property type="entry name" value="AP2"/>
    <property type="match status" value="1"/>
</dbReference>
<keyword evidence="3" id="KW-0805">Transcription regulation</keyword>
<protein>
    <recommendedName>
        <fullName evidence="7">AP2/ERF domain-containing protein</fullName>
    </recommendedName>
</protein>
<evidence type="ECO:0000256" key="2">
    <source>
        <dbReference type="ARBA" id="ARBA00022745"/>
    </source>
</evidence>
<sequence length="163" mass="17989">MDNPFITIDNENSTIVSALRYVISGGKDAAKSNGLMGNSRTQPSPVVQEVCSECEMRVPDQCLGCQMFTGGGGEEMGKRTKKVYRGVRLRPSRKWAAEIMVPGTKERKWLGTFETAVDAARAYDVASIQYRGNKAKTNFPVEEYTESICSDINSSELIKHNAI</sequence>
<dbReference type="InterPro" id="IPR036955">
    <property type="entry name" value="AP2/ERF_dom_sf"/>
</dbReference>
<comment type="subcellular location">
    <subcellularLocation>
        <location evidence="1">Nucleus</location>
    </subcellularLocation>
</comment>
<dbReference type="SUPFAM" id="SSF54171">
    <property type="entry name" value="DNA-binding domain"/>
    <property type="match status" value="1"/>
</dbReference>
<evidence type="ECO:0000256" key="4">
    <source>
        <dbReference type="ARBA" id="ARBA00023125"/>
    </source>
</evidence>
<proteinExistence type="predicted"/>
<dbReference type="GO" id="GO:0005634">
    <property type="term" value="C:nucleus"/>
    <property type="evidence" value="ECO:0007669"/>
    <property type="project" value="UniProtKB-SubCell"/>
</dbReference>
<dbReference type="EMBL" id="OX465080">
    <property type="protein sequence ID" value="CAI9282952.1"/>
    <property type="molecule type" value="Genomic_DNA"/>
</dbReference>
<dbReference type="Pfam" id="PF00847">
    <property type="entry name" value="AP2"/>
    <property type="match status" value="1"/>
</dbReference>
<evidence type="ECO:0000256" key="6">
    <source>
        <dbReference type="ARBA" id="ARBA00023242"/>
    </source>
</evidence>
<organism evidence="8 9">
    <name type="scientific">Lactuca saligna</name>
    <name type="common">Willowleaf lettuce</name>
    <dbReference type="NCBI Taxonomy" id="75948"/>
    <lineage>
        <taxon>Eukaryota</taxon>
        <taxon>Viridiplantae</taxon>
        <taxon>Streptophyta</taxon>
        <taxon>Embryophyta</taxon>
        <taxon>Tracheophyta</taxon>
        <taxon>Spermatophyta</taxon>
        <taxon>Magnoliopsida</taxon>
        <taxon>eudicotyledons</taxon>
        <taxon>Gunneridae</taxon>
        <taxon>Pentapetalae</taxon>
        <taxon>asterids</taxon>
        <taxon>campanulids</taxon>
        <taxon>Asterales</taxon>
        <taxon>Asteraceae</taxon>
        <taxon>Cichorioideae</taxon>
        <taxon>Cichorieae</taxon>
        <taxon>Lactucinae</taxon>
        <taxon>Lactuca</taxon>
    </lineage>
</organism>
<evidence type="ECO:0000313" key="8">
    <source>
        <dbReference type="EMBL" id="CAI9282952.1"/>
    </source>
</evidence>
<evidence type="ECO:0000313" key="9">
    <source>
        <dbReference type="Proteomes" id="UP001177003"/>
    </source>
</evidence>
<evidence type="ECO:0000256" key="3">
    <source>
        <dbReference type="ARBA" id="ARBA00023015"/>
    </source>
</evidence>
<dbReference type="PANTHER" id="PTHR31677">
    <property type="entry name" value="AP2 DOMAIN CLASS TRANSCRIPTION FACTOR"/>
    <property type="match status" value="1"/>
</dbReference>
<dbReference type="GO" id="GO:0009873">
    <property type="term" value="P:ethylene-activated signaling pathway"/>
    <property type="evidence" value="ECO:0007669"/>
    <property type="project" value="UniProtKB-KW"/>
</dbReference>